<dbReference type="Proteomes" id="UP000078336">
    <property type="component" value="Unassembled WGS sequence"/>
</dbReference>
<accession>A0A178TA19</accession>
<dbReference type="RefSeq" id="WP_064214359.1">
    <property type="nucleotide sequence ID" value="NZ_LUCQ01000109.1"/>
</dbReference>
<evidence type="ECO:0000313" key="2">
    <source>
        <dbReference type="Proteomes" id="UP000078336"/>
    </source>
</evidence>
<proteinExistence type="predicted"/>
<dbReference type="PATRIC" id="fig|33934.7.peg.641"/>
<comment type="caution">
    <text evidence="1">The sequence shown here is derived from an EMBL/GenBank/DDBJ whole genome shotgun (WGS) entry which is preliminary data.</text>
</comment>
<organism evidence="1 2">
    <name type="scientific">Anoxybacillus flavithermus</name>
    <dbReference type="NCBI Taxonomy" id="33934"/>
    <lineage>
        <taxon>Bacteria</taxon>
        <taxon>Bacillati</taxon>
        <taxon>Bacillota</taxon>
        <taxon>Bacilli</taxon>
        <taxon>Bacillales</taxon>
        <taxon>Anoxybacillaceae</taxon>
        <taxon>Anoxybacillus</taxon>
    </lineage>
</organism>
<protein>
    <submittedName>
        <fullName evidence="1">ATPase component of ABC transporter with duplicated ATPase domain</fullName>
    </submittedName>
</protein>
<reference evidence="1 2" key="1">
    <citation type="submission" date="2016-03" db="EMBL/GenBank/DDBJ databases">
        <title>Spore heat resistance.</title>
        <authorList>
            <person name="Boekhorst J."/>
            <person name="Berendsen E.M."/>
            <person name="Wells-Bennik M.H."/>
            <person name="Kuipers O.P."/>
        </authorList>
    </citation>
    <scope>NUCLEOTIDE SEQUENCE [LARGE SCALE GENOMIC DNA]</scope>
    <source>
        <strain evidence="1 2">AF16</strain>
    </source>
</reference>
<sequence length="126" mass="14283">MDEMLKRIFDELASLRKRMATKDDIASIEQRMATKDDIAAMDKRIGHIEQTMATKDDIADLPLIKQAVFEILEAVNEIPTIKQNLADMSEKLEDVIATQARHELAIQSLAVRSLVHENEIRALKAK</sequence>
<evidence type="ECO:0000313" key="1">
    <source>
        <dbReference type="EMBL" id="OAO78366.1"/>
    </source>
</evidence>
<name>A0A178TA19_9BACL</name>
<dbReference type="AlphaFoldDB" id="A0A178TA19"/>
<dbReference type="EMBL" id="LUCQ01000109">
    <property type="protein sequence ID" value="OAO78366.1"/>
    <property type="molecule type" value="Genomic_DNA"/>
</dbReference>
<gene>
    <name evidence="1" type="ORF">TAF16_1921</name>
</gene>
<keyword evidence="2" id="KW-1185">Reference proteome</keyword>
<dbReference type="OrthoDB" id="2965214at2"/>